<sequence length="33" mass="3759">MFFDVINSGKANNNVNLEIKIKQNATPLKNNRL</sequence>
<protein>
    <submittedName>
        <fullName evidence="1">Uncharacterized protein</fullName>
    </submittedName>
</protein>
<name>A0ABP1F7D1_9FLAO</name>
<comment type="caution">
    <text evidence="1">The sequence shown here is derived from an EMBL/GenBank/DDBJ whole genome shotgun (WGS) entry which is preliminary data.</text>
</comment>
<evidence type="ECO:0000313" key="2">
    <source>
        <dbReference type="Proteomes" id="UP001497527"/>
    </source>
</evidence>
<dbReference type="Proteomes" id="UP001497527">
    <property type="component" value="Unassembled WGS sequence"/>
</dbReference>
<keyword evidence="2" id="KW-1185">Reference proteome</keyword>
<accession>A0ABP1F7D1</accession>
<gene>
    <name evidence="1" type="ORF">T190423A01A_60229</name>
</gene>
<evidence type="ECO:0000313" key="1">
    <source>
        <dbReference type="EMBL" id="CAL2104292.1"/>
    </source>
</evidence>
<organism evidence="1 2">
    <name type="scientific">Tenacibaculum polynesiense</name>
    <dbReference type="NCBI Taxonomy" id="3137857"/>
    <lineage>
        <taxon>Bacteria</taxon>
        <taxon>Pseudomonadati</taxon>
        <taxon>Bacteroidota</taxon>
        <taxon>Flavobacteriia</taxon>
        <taxon>Flavobacteriales</taxon>
        <taxon>Flavobacteriaceae</taxon>
        <taxon>Tenacibaculum</taxon>
    </lineage>
</organism>
<reference evidence="1 2" key="1">
    <citation type="submission" date="2024-05" db="EMBL/GenBank/DDBJ databases">
        <authorList>
            <person name="Duchaud E."/>
        </authorList>
    </citation>
    <scope>NUCLEOTIDE SEQUENCE [LARGE SCALE GENOMIC DNA]</scope>
    <source>
        <strain evidence="1">Ena-SAMPLE-TAB-13-05-2024-13:56:06:370-140308</strain>
    </source>
</reference>
<proteinExistence type="predicted"/>
<dbReference type="EMBL" id="CAXJIO010000015">
    <property type="protein sequence ID" value="CAL2104292.1"/>
    <property type="molecule type" value="Genomic_DNA"/>
</dbReference>